<dbReference type="Gene3D" id="3.80.10.10">
    <property type="entry name" value="Ribonuclease Inhibitor"/>
    <property type="match status" value="1"/>
</dbReference>
<protein>
    <recommendedName>
        <fullName evidence="3">F-box domain-containing protein</fullName>
    </recommendedName>
</protein>
<reference evidence="1" key="2">
    <citation type="submission" date="2023-02" db="EMBL/GenBank/DDBJ databases">
        <authorList>
            <consortium name="DOE Joint Genome Institute"/>
            <person name="Mondo S.J."/>
            <person name="Chang Y."/>
            <person name="Wang Y."/>
            <person name="Ahrendt S."/>
            <person name="Andreopoulos W."/>
            <person name="Barry K."/>
            <person name="Beard J."/>
            <person name="Benny G.L."/>
            <person name="Blankenship S."/>
            <person name="Bonito G."/>
            <person name="Cuomo C."/>
            <person name="Desiro A."/>
            <person name="Gervers K.A."/>
            <person name="Hundley H."/>
            <person name="Kuo A."/>
            <person name="LaButti K."/>
            <person name="Lang B.F."/>
            <person name="Lipzen A."/>
            <person name="O'Donnell K."/>
            <person name="Pangilinan J."/>
            <person name="Reynolds N."/>
            <person name="Sandor L."/>
            <person name="Smith M.W."/>
            <person name="Tsang A."/>
            <person name="Grigoriev I.V."/>
            <person name="Stajich J.E."/>
            <person name="Spatafora J.W."/>
        </authorList>
    </citation>
    <scope>NUCLEOTIDE SEQUENCE</scope>
    <source>
        <strain evidence="1">RSA 2281</strain>
    </source>
</reference>
<name>A0AAD5KAG7_9FUNG</name>
<evidence type="ECO:0008006" key="3">
    <source>
        <dbReference type="Google" id="ProtNLM"/>
    </source>
</evidence>
<dbReference type="Proteomes" id="UP001209540">
    <property type="component" value="Unassembled WGS sequence"/>
</dbReference>
<evidence type="ECO:0000313" key="1">
    <source>
        <dbReference type="EMBL" id="KAI9275895.1"/>
    </source>
</evidence>
<organism evidence="1 2">
    <name type="scientific">Phascolomyces articulosus</name>
    <dbReference type="NCBI Taxonomy" id="60185"/>
    <lineage>
        <taxon>Eukaryota</taxon>
        <taxon>Fungi</taxon>
        <taxon>Fungi incertae sedis</taxon>
        <taxon>Mucoromycota</taxon>
        <taxon>Mucoromycotina</taxon>
        <taxon>Mucoromycetes</taxon>
        <taxon>Mucorales</taxon>
        <taxon>Lichtheimiaceae</taxon>
        <taxon>Phascolomyces</taxon>
    </lineage>
</organism>
<keyword evidence="2" id="KW-1185">Reference proteome</keyword>
<reference evidence="1" key="1">
    <citation type="journal article" date="2022" name="IScience">
        <title>Evolution of zygomycete secretomes and the origins of terrestrial fungal ecologies.</title>
        <authorList>
            <person name="Chang Y."/>
            <person name="Wang Y."/>
            <person name="Mondo S."/>
            <person name="Ahrendt S."/>
            <person name="Andreopoulos W."/>
            <person name="Barry K."/>
            <person name="Beard J."/>
            <person name="Benny G.L."/>
            <person name="Blankenship S."/>
            <person name="Bonito G."/>
            <person name="Cuomo C."/>
            <person name="Desiro A."/>
            <person name="Gervers K.A."/>
            <person name="Hundley H."/>
            <person name="Kuo A."/>
            <person name="LaButti K."/>
            <person name="Lang B.F."/>
            <person name="Lipzen A."/>
            <person name="O'Donnell K."/>
            <person name="Pangilinan J."/>
            <person name="Reynolds N."/>
            <person name="Sandor L."/>
            <person name="Smith M.E."/>
            <person name="Tsang A."/>
            <person name="Grigoriev I.V."/>
            <person name="Stajich J.E."/>
            <person name="Spatafora J.W."/>
        </authorList>
    </citation>
    <scope>NUCLEOTIDE SEQUENCE</scope>
    <source>
        <strain evidence="1">RSA 2281</strain>
    </source>
</reference>
<sequence length="705" mass="80345">MTISTQCRTLHQNVIQGTTYTIKSNDKKLQNDHKNDTISVPDLQKYTIEHGKRGQFKQAQVYATQLINSTPPMNLHGYLLSGDLYFYQGYQSSAMEIYDRGMDQYRMMVHITTATNDERSNKNDTNNTAFVSQPQYQLLYDRYQTAKMAHEKRIDFVNTLGCIDATALIFKHLLTQQNKPHGLDHDHAVLETTLVCKSWRDFALFQVPALWRYASCWSFMKKINPTFRLLHHPSGISHHVRQLALTDISLNTCNTLIELVQSGKLDHVKGLKYITGTEEQKLLDMSMVLVLSLNKNLTALFINEIHVVHDIDDVGVPLGKILSTCLSLRHLSILTNRTVHYDIISNNDNDLESQSTSSTTATLSSKTVTNYNDHYYYGLRTFVIRCRGTLDRILEDIVSRSPKLRAFSTANGCSSSRMLTQLDRSCPKLKIFYITPEPHEKIKLDEIMDGDEDGEGDHCYYHHSTDIISNNNGKQKEGGLEILGVDRLVIFEPRDLMPFFQKNQNTLRTLELELSDPQRTKVQDWAPLATMGPFPNIKRLFYSSSDRLGDADPIAVPLIERCPALEMIEFEYIDHVTLQAIHSLMALRHLRYLSITNSDMSRTIQAFFEHHARLGVASSLEKVSLVYAHPLTDAILDALAGIMTLKKITIRGSSQGVTKQGVESFIRKYASHSNVDNIQLSQLRQVSFVDIRQMLSVYKNQEPHP</sequence>
<dbReference type="AlphaFoldDB" id="A0AAD5KAG7"/>
<evidence type="ECO:0000313" key="2">
    <source>
        <dbReference type="Proteomes" id="UP001209540"/>
    </source>
</evidence>
<gene>
    <name evidence="1" type="ORF">BDA99DRAFT_496726</name>
</gene>
<dbReference type="EMBL" id="JAIXMP010000003">
    <property type="protein sequence ID" value="KAI9275895.1"/>
    <property type="molecule type" value="Genomic_DNA"/>
</dbReference>
<comment type="caution">
    <text evidence="1">The sequence shown here is derived from an EMBL/GenBank/DDBJ whole genome shotgun (WGS) entry which is preliminary data.</text>
</comment>
<dbReference type="SUPFAM" id="SSF52047">
    <property type="entry name" value="RNI-like"/>
    <property type="match status" value="1"/>
</dbReference>
<proteinExistence type="predicted"/>
<accession>A0AAD5KAG7</accession>
<feature type="non-terminal residue" evidence="1">
    <location>
        <position position="1"/>
    </location>
</feature>
<dbReference type="InterPro" id="IPR032675">
    <property type="entry name" value="LRR_dom_sf"/>
</dbReference>